<dbReference type="PROSITE" id="PS50835">
    <property type="entry name" value="IG_LIKE"/>
    <property type="match status" value="2"/>
</dbReference>
<gene>
    <name evidence="12" type="ORF">SAMN02745166_02698</name>
</gene>
<reference evidence="13" key="1">
    <citation type="submission" date="2017-02" db="EMBL/GenBank/DDBJ databases">
        <authorList>
            <person name="Varghese N."/>
            <person name="Submissions S."/>
        </authorList>
    </citation>
    <scope>NUCLEOTIDE SEQUENCE [LARGE SCALE GENOMIC DNA]</scope>
    <source>
        <strain evidence="13">ATCC 700200</strain>
    </source>
</reference>
<dbReference type="InterPro" id="IPR015500">
    <property type="entry name" value="Peptidase_S8_subtilisin-rel"/>
</dbReference>
<dbReference type="GO" id="GO:0004252">
    <property type="term" value="F:serine-type endopeptidase activity"/>
    <property type="evidence" value="ECO:0007669"/>
    <property type="project" value="UniProtKB-UniRule"/>
</dbReference>
<dbReference type="InterPro" id="IPR023827">
    <property type="entry name" value="Peptidase_S8_Asp-AS"/>
</dbReference>
<evidence type="ECO:0000256" key="7">
    <source>
        <dbReference type="PIRSR" id="PIRSR615500-1"/>
    </source>
</evidence>
<accession>A0A1T4Y8M6</accession>
<dbReference type="InterPro" id="IPR022398">
    <property type="entry name" value="Peptidase_S8_His-AS"/>
</dbReference>
<protein>
    <submittedName>
        <fullName evidence="12">Immunoglobulin I-set domain-containing protein</fullName>
    </submittedName>
</protein>
<dbReference type="STRING" id="48467.SAMN02745166_02698"/>
<dbReference type="InterPro" id="IPR008979">
    <property type="entry name" value="Galactose-bd-like_sf"/>
</dbReference>
<dbReference type="InterPro" id="IPR002884">
    <property type="entry name" value="P_dom"/>
</dbReference>
<feature type="active site" description="Charge relay system" evidence="7 8">
    <location>
        <position position="290"/>
    </location>
</feature>
<dbReference type="GO" id="GO:0005509">
    <property type="term" value="F:calcium ion binding"/>
    <property type="evidence" value="ECO:0007669"/>
    <property type="project" value="InterPro"/>
</dbReference>
<feature type="compositionally biased region" description="Polar residues" evidence="9">
    <location>
        <begin position="60"/>
        <end position="72"/>
    </location>
</feature>
<dbReference type="PROSITE" id="PS51829">
    <property type="entry name" value="P_HOMO_B"/>
    <property type="match status" value="1"/>
</dbReference>
<dbReference type="InterPro" id="IPR013098">
    <property type="entry name" value="Ig_I-set"/>
</dbReference>
<dbReference type="PANTHER" id="PTHR42884:SF14">
    <property type="entry name" value="NEUROENDOCRINE CONVERTASE 1"/>
    <property type="match status" value="1"/>
</dbReference>
<dbReference type="PRINTS" id="PR00723">
    <property type="entry name" value="SUBTILISIN"/>
</dbReference>
<dbReference type="PROSITE" id="PS00136">
    <property type="entry name" value="SUBTILASE_ASP"/>
    <property type="match status" value="1"/>
</dbReference>
<dbReference type="PROSITE" id="PS51892">
    <property type="entry name" value="SUBTILASE"/>
    <property type="match status" value="1"/>
</dbReference>
<dbReference type="GO" id="GO:0005737">
    <property type="term" value="C:cytoplasm"/>
    <property type="evidence" value="ECO:0007669"/>
    <property type="project" value="UniProtKB-ARBA"/>
</dbReference>
<keyword evidence="3" id="KW-0732">Signal</keyword>
<dbReference type="Pfam" id="PF05345">
    <property type="entry name" value="He_PIG"/>
    <property type="match status" value="1"/>
</dbReference>
<dbReference type="InterPro" id="IPR036179">
    <property type="entry name" value="Ig-like_dom_sf"/>
</dbReference>
<dbReference type="SUPFAM" id="SSF52743">
    <property type="entry name" value="Subtilisin-like"/>
    <property type="match status" value="1"/>
</dbReference>
<dbReference type="SUPFAM" id="SSF48726">
    <property type="entry name" value="Immunoglobulin"/>
    <property type="match status" value="2"/>
</dbReference>
<sequence>MARLTASPRRLLLPLSLLLLAAGLWLGSIMLSQRESMASASAANPSQVIEAHKKHGHAPQSPSISEPKSPTPSEVELIAQLESAGRDLRAGRPFALRDRGQIRRYRLALNQVYEPQKPVHDRLRQIPSYANAQELLQWAHQVATTSEQWPGLVIYPEDGPATPARMRVLTGQILLKSSDLNHAEAVAATYGLKITNRPAYAPQHLVLAAASPLAAVDAIASLGQDTHLLTVQPLLMRQPAPSTVPDDPYYQDEWHLKNTGQTKGTIGLDIGVESVWDQYQGTGVRIAIVDDGLQLTHPDLSPNVDIGNHFDWNDNDTDPSPDTAHDVHGTAVGGLAGARGNNNLGVSGVAPQSTLVGFRLIAGLVTDETEAESATRGADLIQIKNNSWGNPEIPFELGYTGELMTEAMKTATTAGRGGLGTVFVWAAGNGRPQGGQSNKDGYSNSIYAVTVGAVSHKGALVSYSETGSNINVVAPSLEGKVGIATTDLVGIAGYNSGSTSDFSEVDYTNQFGGTSASAPIVSGVVALMLEANPDLNWRDVKEILLRSSTKLSPKDKDWVEHPNRDTWEAPFPAIKHHHSFGGGLVNAAAAVSLAEQWPSLGEMVSIQQTEAAVSGSSAPADRSASRAIQPMAGTPIYLPEETKPSTKTKVSRLNVDFSENTALRVENVTVTVDATHSRKGDLTLKLISPSGTVSVLASATSRDTGANYSNWTFSSIRHWGESSRGVWAVVTTEKDDDVNGTLNAVTIRLHGTAYPDVQLASAPSDVLVAEDAAASFNTVISTHGRTEHQWLKNGKIIPGATTGALTFNTVKLTDGGTYTYTAKNLTGTIEASAALGVVRRAVPSQHILLGHTATFTVMTSGPDLRYQWFIGSSPLRDDDRISGSRTAKLTIRKVESSDAQDYYCRVSLKDLSPINSAFATLSIMVPPTLDSLESPGDGIVSGLIEYAIEAENGATAYRASGLPPGLKLNTKTGIITGRPTKPGSYTVTFIASNAAGSSSAYTFTWVVEDLPPGTVGTYRGLVDRNGIYNGGYGGSFTLTIGKTGSFSGTVTRGKTRSSFKGMLDTYAGEIFSTGTISLRDPAFDAPLNLTFGLSDDQLDGSLGLEEDEHFASISAAKQWTGLPENFEDAPGLFNVPLLTSQISDDYPLGSGFISTTLTTKGRVSYSGRLADGTSITGSAIPCGEGFLPIHHMLYKNLGSLQGTLTFDSTLPSVDADMDWFKSPQLGSRSYSSGFLVHDLTGTGSRYTPPISPALVLSLPLVSFNAALTFSDGGLFTGFTQYFSLRSKNVADFSGISNPHQLALKVNAKTGMITGSGKAMDIDPENPGLLRQRPGTAVGLIIPNLNRAEGYFLLPENPAKNAPILSGRMIFQEAD</sequence>
<dbReference type="InterPro" id="IPR000209">
    <property type="entry name" value="Peptidase_S8/S53_dom"/>
</dbReference>
<evidence type="ECO:0000313" key="12">
    <source>
        <dbReference type="EMBL" id="SKA98172.1"/>
    </source>
</evidence>
<dbReference type="Gene3D" id="2.60.120.260">
    <property type="entry name" value="Galactose-binding domain-like"/>
    <property type="match status" value="1"/>
</dbReference>
<dbReference type="SMART" id="SM00409">
    <property type="entry name" value="IG"/>
    <property type="match status" value="2"/>
</dbReference>
<dbReference type="SUPFAM" id="SSF49313">
    <property type="entry name" value="Cadherin-like"/>
    <property type="match status" value="1"/>
</dbReference>
<evidence type="ECO:0000256" key="1">
    <source>
        <dbReference type="ARBA" id="ARBA00005325"/>
    </source>
</evidence>
<feature type="active site" description="Charge relay system" evidence="7 8">
    <location>
        <position position="328"/>
    </location>
</feature>
<keyword evidence="13" id="KW-1185">Reference proteome</keyword>
<dbReference type="PROSITE" id="PS00138">
    <property type="entry name" value="SUBTILASE_SER"/>
    <property type="match status" value="1"/>
</dbReference>
<dbReference type="GO" id="GO:0016020">
    <property type="term" value="C:membrane"/>
    <property type="evidence" value="ECO:0007669"/>
    <property type="project" value="InterPro"/>
</dbReference>
<feature type="region of interest" description="Disordered" evidence="9">
    <location>
        <begin position="51"/>
        <end position="73"/>
    </location>
</feature>
<dbReference type="InterPro" id="IPR036852">
    <property type="entry name" value="Peptidase_S8/S53_dom_sf"/>
</dbReference>
<evidence type="ECO:0000256" key="2">
    <source>
        <dbReference type="ARBA" id="ARBA00022670"/>
    </source>
</evidence>
<dbReference type="CDD" id="cd00096">
    <property type="entry name" value="Ig"/>
    <property type="match status" value="1"/>
</dbReference>
<dbReference type="InterPro" id="IPR034182">
    <property type="entry name" value="Kexin/furin"/>
</dbReference>
<dbReference type="Pfam" id="PF00082">
    <property type="entry name" value="Peptidase_S8"/>
    <property type="match status" value="1"/>
</dbReference>
<feature type="domain" description="Ig-like" evidence="10">
    <location>
        <begin position="850"/>
        <end position="922"/>
    </location>
</feature>
<dbReference type="GO" id="GO:0016485">
    <property type="term" value="P:protein processing"/>
    <property type="evidence" value="ECO:0007669"/>
    <property type="project" value="TreeGrafter"/>
</dbReference>
<keyword evidence="4 8" id="KW-0378">Hydrolase</keyword>
<evidence type="ECO:0000256" key="9">
    <source>
        <dbReference type="SAM" id="MobiDB-lite"/>
    </source>
</evidence>
<dbReference type="GO" id="GO:0012505">
    <property type="term" value="C:endomembrane system"/>
    <property type="evidence" value="ECO:0007669"/>
    <property type="project" value="UniProtKB-ARBA"/>
</dbReference>
<evidence type="ECO:0000256" key="5">
    <source>
        <dbReference type="ARBA" id="ARBA00022825"/>
    </source>
</evidence>
<name>A0A1T4Y8M6_9BACT</name>
<feature type="domain" description="P/Homo B" evidence="11">
    <location>
        <begin position="617"/>
        <end position="755"/>
    </location>
</feature>
<keyword evidence="2 8" id="KW-0645">Protease</keyword>
<evidence type="ECO:0000259" key="11">
    <source>
        <dbReference type="PROSITE" id="PS51829"/>
    </source>
</evidence>
<dbReference type="CDD" id="cd04059">
    <property type="entry name" value="Peptidases_S8_Protein_convertases_Kexins_Furin-like"/>
    <property type="match status" value="1"/>
</dbReference>
<dbReference type="InterPro" id="IPR013783">
    <property type="entry name" value="Ig-like_fold"/>
</dbReference>
<evidence type="ECO:0000256" key="4">
    <source>
        <dbReference type="ARBA" id="ARBA00022801"/>
    </source>
</evidence>
<dbReference type="InterPro" id="IPR003599">
    <property type="entry name" value="Ig_sub"/>
</dbReference>
<dbReference type="SUPFAM" id="SSF49785">
    <property type="entry name" value="Galactose-binding domain-like"/>
    <property type="match status" value="1"/>
</dbReference>
<dbReference type="Pfam" id="PF07679">
    <property type="entry name" value="I-set"/>
    <property type="match status" value="2"/>
</dbReference>
<dbReference type="Gene3D" id="2.60.40.10">
    <property type="entry name" value="Immunoglobulins"/>
    <property type="match status" value="3"/>
</dbReference>
<feature type="active site" description="Charge relay system" evidence="7 8">
    <location>
        <position position="515"/>
    </location>
</feature>
<keyword evidence="6" id="KW-0106">Calcium</keyword>
<dbReference type="Pfam" id="PF01483">
    <property type="entry name" value="P_proprotein"/>
    <property type="match status" value="1"/>
</dbReference>
<proteinExistence type="inferred from homology"/>
<feature type="region of interest" description="Disordered" evidence="9">
    <location>
        <begin position="314"/>
        <end position="334"/>
    </location>
</feature>
<keyword evidence="5 8" id="KW-0720">Serine protease</keyword>
<evidence type="ECO:0000256" key="3">
    <source>
        <dbReference type="ARBA" id="ARBA00022729"/>
    </source>
</evidence>
<comment type="similarity">
    <text evidence="1">Belongs to the peptidase S8 family. Furin subfamily.</text>
</comment>
<feature type="domain" description="Ig-like" evidence="10">
    <location>
        <begin position="755"/>
        <end position="836"/>
    </location>
</feature>
<dbReference type="InterPro" id="IPR023828">
    <property type="entry name" value="Peptidase_S8_Ser-AS"/>
</dbReference>
<dbReference type="EMBL" id="FUYE01000008">
    <property type="protein sequence ID" value="SKA98172.1"/>
    <property type="molecule type" value="Genomic_DNA"/>
</dbReference>
<organism evidence="12 13">
    <name type="scientific">Prosthecobacter debontii</name>
    <dbReference type="NCBI Taxonomy" id="48467"/>
    <lineage>
        <taxon>Bacteria</taxon>
        <taxon>Pseudomonadati</taxon>
        <taxon>Verrucomicrobiota</taxon>
        <taxon>Verrucomicrobiia</taxon>
        <taxon>Verrucomicrobiales</taxon>
        <taxon>Verrucomicrobiaceae</taxon>
        <taxon>Prosthecobacter</taxon>
    </lineage>
</organism>
<dbReference type="InterPro" id="IPR015919">
    <property type="entry name" value="Cadherin-like_sf"/>
</dbReference>
<evidence type="ECO:0000256" key="8">
    <source>
        <dbReference type="PROSITE-ProRule" id="PRU01240"/>
    </source>
</evidence>
<dbReference type="Proteomes" id="UP000190774">
    <property type="component" value="Unassembled WGS sequence"/>
</dbReference>
<dbReference type="PANTHER" id="PTHR42884">
    <property type="entry name" value="PROPROTEIN CONVERTASE SUBTILISIN/KEXIN-RELATED"/>
    <property type="match status" value="1"/>
</dbReference>
<dbReference type="Gene3D" id="3.40.50.200">
    <property type="entry name" value="Peptidase S8/S53 domain"/>
    <property type="match status" value="1"/>
</dbReference>
<dbReference type="PROSITE" id="PS00137">
    <property type="entry name" value="SUBTILASE_HIS"/>
    <property type="match status" value="1"/>
</dbReference>
<evidence type="ECO:0000313" key="13">
    <source>
        <dbReference type="Proteomes" id="UP000190774"/>
    </source>
</evidence>
<evidence type="ECO:0000256" key="6">
    <source>
        <dbReference type="ARBA" id="ARBA00022837"/>
    </source>
</evidence>
<dbReference type="InterPro" id="IPR007110">
    <property type="entry name" value="Ig-like_dom"/>
</dbReference>
<evidence type="ECO:0000259" key="10">
    <source>
        <dbReference type="PROSITE" id="PS50835"/>
    </source>
</evidence>
<dbReference type="OrthoDB" id="9798386at2"/>